<evidence type="ECO:0000259" key="3">
    <source>
        <dbReference type="PROSITE" id="PS51272"/>
    </source>
</evidence>
<keyword evidence="2" id="KW-0732">Signal</keyword>
<evidence type="ECO:0000313" key="5">
    <source>
        <dbReference type="Proteomes" id="UP001651880"/>
    </source>
</evidence>
<feature type="domain" description="SLH" evidence="3">
    <location>
        <begin position="391"/>
        <end position="456"/>
    </location>
</feature>
<feature type="domain" description="SLH" evidence="3">
    <location>
        <begin position="460"/>
        <end position="523"/>
    </location>
</feature>
<dbReference type="RefSeq" id="WP_255226712.1">
    <property type="nucleotide sequence ID" value="NZ_JAJEKE010000004.1"/>
</dbReference>
<organism evidence="4 5">
    <name type="scientific">Lutispora saccharofermentans</name>
    <dbReference type="NCBI Taxonomy" id="3024236"/>
    <lineage>
        <taxon>Bacteria</taxon>
        <taxon>Bacillati</taxon>
        <taxon>Bacillota</taxon>
        <taxon>Clostridia</taxon>
        <taxon>Lutisporales</taxon>
        <taxon>Lutisporaceae</taxon>
        <taxon>Lutispora</taxon>
    </lineage>
</organism>
<protein>
    <submittedName>
        <fullName evidence="4">S-layer homology domain-containing protein</fullName>
    </submittedName>
</protein>
<evidence type="ECO:0000313" key="4">
    <source>
        <dbReference type="EMBL" id="MCQ1529192.1"/>
    </source>
</evidence>
<name>A0ABT1ND61_9FIRM</name>
<comment type="caution">
    <text evidence="4">The sequence shown here is derived from an EMBL/GenBank/DDBJ whole genome shotgun (WGS) entry which is preliminary data.</text>
</comment>
<dbReference type="InterPro" id="IPR001119">
    <property type="entry name" value="SLH_dom"/>
</dbReference>
<accession>A0ABT1ND61</accession>
<keyword evidence="5" id="KW-1185">Reference proteome</keyword>
<reference evidence="4 5" key="1">
    <citation type="submission" date="2021-10" db="EMBL/GenBank/DDBJ databases">
        <title>Lutispora strain m25 sp. nov., a thermophilic, non-spore-forming bacterium isolated from a lab-scale methanogenic bioreactor digesting anaerobic sludge.</title>
        <authorList>
            <person name="El Houari A."/>
            <person name="Mcdonald J."/>
        </authorList>
    </citation>
    <scope>NUCLEOTIDE SEQUENCE [LARGE SCALE GENOMIC DNA]</scope>
    <source>
        <strain evidence="5">m25</strain>
    </source>
</reference>
<dbReference type="EMBL" id="JAJEKE010000004">
    <property type="protein sequence ID" value="MCQ1529192.1"/>
    <property type="molecule type" value="Genomic_DNA"/>
</dbReference>
<evidence type="ECO:0000256" key="2">
    <source>
        <dbReference type="SAM" id="SignalP"/>
    </source>
</evidence>
<dbReference type="Proteomes" id="UP001651880">
    <property type="component" value="Unassembled WGS sequence"/>
</dbReference>
<feature type="chain" id="PRO_5046113513" evidence="2">
    <location>
        <begin position="27"/>
        <end position="523"/>
    </location>
</feature>
<sequence length="523" mass="57326">MKKRSLSIILVLCLVMSAFFSVPVFAAGTITLDKTQFTAGEKGEATISGLTDEQIENDAAIWLGKKGDRIGNFDLKEYVINLPESNVWEFNAPTSLGTYEIALIGGDENIIDKVEFTVGAPKAKAGDIKLPKTEVKLNEPMSVTINGLTDEMIENDAWLGIAEANEKIQNTDLTDYISNLPADNTYQFKAPYKFGKYEIRVFSDGVTDNKESVLFGTVSFDVVSSKAKPGDIVLSKTNVQPEEKMSITVNGLTPGEIEEDAFFAIELANEKIENTNVYAYVNDFKVGNVYEFKAPSNPGNYEVRVICSGTVDKELYSYALFGTVPFTVSGAPVDEIAAGTEGLSTWAAGEVNQAVDEKLVTDKVLSQFPKNITREEFCELAVLLYEKLTGLKAEPGVDNFTDTDNPEVLKAFKLGIVNGTNPEKTLFSPNLEITREQISAMLLRTLQAAMPNLQPTGEFKANFLDANRIAPWALSAVKFMNANDIIKGSTTSDGSAYFLPQGNTTREMAIMLVLRAFNQFSKF</sequence>
<feature type="signal peptide" evidence="2">
    <location>
        <begin position="1"/>
        <end position="26"/>
    </location>
</feature>
<gene>
    <name evidence="4" type="ORF">LJD61_06465</name>
</gene>
<dbReference type="PROSITE" id="PS51272">
    <property type="entry name" value="SLH"/>
    <property type="match status" value="2"/>
</dbReference>
<proteinExistence type="predicted"/>
<evidence type="ECO:0000256" key="1">
    <source>
        <dbReference type="ARBA" id="ARBA00022737"/>
    </source>
</evidence>
<dbReference type="Pfam" id="PF00395">
    <property type="entry name" value="SLH"/>
    <property type="match status" value="2"/>
</dbReference>
<keyword evidence="1" id="KW-0677">Repeat</keyword>